<evidence type="ECO:0000313" key="3">
    <source>
        <dbReference type="Proteomes" id="UP000245790"/>
    </source>
</evidence>
<evidence type="ECO:0008006" key="4">
    <source>
        <dbReference type="Google" id="ProtNLM"/>
    </source>
</evidence>
<feature type="chain" id="PRO_5016258747" description="Auto-transporter adhesin head GIN domain-containing protein" evidence="1">
    <location>
        <begin position="25"/>
        <end position="206"/>
    </location>
</feature>
<evidence type="ECO:0000313" key="2">
    <source>
        <dbReference type="EMBL" id="PWK54351.1"/>
    </source>
</evidence>
<protein>
    <recommendedName>
        <fullName evidence="4">Auto-transporter adhesin head GIN domain-containing protein</fullName>
    </recommendedName>
</protein>
<evidence type="ECO:0000256" key="1">
    <source>
        <dbReference type="SAM" id="SignalP"/>
    </source>
</evidence>
<name>A0A316G0B6_9GAMM</name>
<gene>
    <name evidence="2" type="ORF">C8D97_101199</name>
</gene>
<accession>A0A316G0B6</accession>
<reference evidence="2 3" key="1">
    <citation type="submission" date="2018-05" db="EMBL/GenBank/DDBJ databases">
        <title>Genomic Encyclopedia of Type Strains, Phase IV (KMG-IV): sequencing the most valuable type-strain genomes for metagenomic binning, comparative biology and taxonomic classification.</title>
        <authorList>
            <person name="Goeker M."/>
        </authorList>
    </citation>
    <scope>NUCLEOTIDE SEQUENCE [LARGE SCALE GENOMIC DNA]</scope>
    <source>
        <strain evidence="2 3">DSM 25350</strain>
    </source>
</reference>
<keyword evidence="1" id="KW-0732">Signal</keyword>
<organism evidence="2 3">
    <name type="scientific">Pleionea mediterranea</name>
    <dbReference type="NCBI Taxonomy" id="523701"/>
    <lineage>
        <taxon>Bacteria</taxon>
        <taxon>Pseudomonadati</taxon>
        <taxon>Pseudomonadota</taxon>
        <taxon>Gammaproteobacteria</taxon>
        <taxon>Oceanospirillales</taxon>
        <taxon>Pleioneaceae</taxon>
        <taxon>Pleionea</taxon>
    </lineage>
</organism>
<dbReference type="AlphaFoldDB" id="A0A316G0B6"/>
<proteinExistence type="predicted"/>
<dbReference type="RefSeq" id="WP_109761471.1">
    <property type="nucleotide sequence ID" value="NZ_QGGU01000001.1"/>
</dbReference>
<feature type="signal peptide" evidence="1">
    <location>
        <begin position="1"/>
        <end position="24"/>
    </location>
</feature>
<keyword evidence="3" id="KW-1185">Reference proteome</keyword>
<sequence>MKLSIIVTGLLLSVSLVMSNVAVADEEKNVSIFVKKNNDDNATVDIKVNGEATVFELPELAEGEERIITTQSGGSVTVKKVNGDLIIITESGEEVVLPKPDKNHMVARVMAHHSGGEADDSIKVLASGLSEDQKESIKASILSAGITRDVTFIDNANMRIFTGSTEDIIHMDDNKRVFIENEYEVVRSSDDADQKVRKMIIKKDKQ</sequence>
<comment type="caution">
    <text evidence="2">The sequence shown here is derived from an EMBL/GenBank/DDBJ whole genome shotgun (WGS) entry which is preliminary data.</text>
</comment>
<dbReference type="EMBL" id="QGGU01000001">
    <property type="protein sequence ID" value="PWK54351.1"/>
    <property type="molecule type" value="Genomic_DNA"/>
</dbReference>
<dbReference type="Proteomes" id="UP000245790">
    <property type="component" value="Unassembled WGS sequence"/>
</dbReference>
<dbReference type="OrthoDB" id="9857165at2"/>